<keyword evidence="6" id="KW-1185">Reference proteome</keyword>
<dbReference type="SUPFAM" id="SSF50978">
    <property type="entry name" value="WD40 repeat-like"/>
    <property type="match status" value="1"/>
</dbReference>
<feature type="repeat" description="WD" evidence="3">
    <location>
        <begin position="856"/>
        <end position="897"/>
    </location>
</feature>
<organism evidence="5 6">
    <name type="scientific">Trichoderma lentiforme</name>
    <dbReference type="NCBI Taxonomy" id="1567552"/>
    <lineage>
        <taxon>Eukaryota</taxon>
        <taxon>Fungi</taxon>
        <taxon>Dikarya</taxon>
        <taxon>Ascomycota</taxon>
        <taxon>Pezizomycotina</taxon>
        <taxon>Sordariomycetes</taxon>
        <taxon>Hypocreomycetidae</taxon>
        <taxon>Hypocreales</taxon>
        <taxon>Hypocreaceae</taxon>
        <taxon>Trichoderma</taxon>
    </lineage>
</organism>
<accession>A0A9P5CDZ7</accession>
<dbReference type="InterPro" id="IPR015943">
    <property type="entry name" value="WD40/YVTN_repeat-like_dom_sf"/>
</dbReference>
<dbReference type="PROSITE" id="PS50294">
    <property type="entry name" value="WD_REPEATS_REGION"/>
    <property type="match status" value="7"/>
</dbReference>
<feature type="region of interest" description="Disordered" evidence="4">
    <location>
        <begin position="99"/>
        <end position="119"/>
    </location>
</feature>
<dbReference type="CDD" id="cd00200">
    <property type="entry name" value="WD40"/>
    <property type="match status" value="1"/>
</dbReference>
<evidence type="ECO:0000256" key="3">
    <source>
        <dbReference type="PROSITE-ProRule" id="PRU00221"/>
    </source>
</evidence>
<sequence length="935" mass="103747">MDKTISQASAECLQSFTDCLAVESLGKDEWAENRLADFNLWVSGTGASAQKRASLDSRLTLEPQAREVILTLLNQLTEAVNRCKALALSEIINQDVEHTDEQPVAGAQTGRSSPVWSDESTDEELEVELRLLASRSPLGKQMKAIELMLDQLARIALAVRRSGRRSRLQKADQRFKPEDHSDLQTHLVTILLAHPESSGGPFDSFDLNNPSILKEQTDPARLSEIQQRLVRCNLKRRNRFLYAQRHAEKLGSGILQNQSHIQPIEATETPADASKEPVKVAVTSVPLPIQEKQPDRRENAPVNPTVRTGTSASAVSNVLALQQMHESASAASTVMSTTVRSLKYPHPPKVGEDVLIFKCPCCCQALPRVFLEGQKWKKHLAHDLSPYTCILPDCIKSETLFATKENWRTHLLNEHHSSKHWICFSCRDGRRFYKENAFREHIIETHAISIPQDDIPLLVDISKRIVPMRIETCPLCNWVEDQGGKVDEDVLLDHIAKDVHSFSLRSLPWADDNGEETDRIMSLSKFKVDSWLINNNLLNESLEGAQEAQAKKADTSDYFQHNLYFADSSATSTSSEDESVISIERELEKLKQMDDSLSFGSIHEARSDYEANAMAISDTKPCQSQMVSDKKIAQQWSINTVKCIKQLQCNRGVNSVTFSHDSSLIASGSADRIIRLWRTNTGECIQKLEGHSGYIRSVTFSHDSSLIASGSADETIRLWRTNTGDCIQKLEGHSDSIQSVAFSHDASLIASGSRDKRILIWHTNIGKCIWRLEGHSDSIQSVAFSHDASLIASGSHDNTIRIWDYTTCACVQTLQGHDDFVYSVTFSHDSSLIASGSADKTVRVWDFTAGACIQTLQGHDHCVSSVAFSHDSSLLASGSADTTVRVWDFTTGTCVQTLQGHDHCVNSVAFSHDSSLLASGSADTTVRVWSADNTT</sequence>
<dbReference type="PANTHER" id="PTHR19879">
    <property type="entry name" value="TRANSCRIPTION INITIATION FACTOR TFIID"/>
    <property type="match status" value="1"/>
</dbReference>
<dbReference type="InterPro" id="IPR019775">
    <property type="entry name" value="WD40_repeat_CS"/>
</dbReference>
<dbReference type="InterPro" id="IPR001680">
    <property type="entry name" value="WD40_rpt"/>
</dbReference>
<evidence type="ECO:0000256" key="1">
    <source>
        <dbReference type="ARBA" id="ARBA00022574"/>
    </source>
</evidence>
<proteinExistence type="predicted"/>
<feature type="repeat" description="WD" evidence="3">
    <location>
        <begin position="814"/>
        <end position="855"/>
    </location>
</feature>
<keyword evidence="1 3" id="KW-0853">WD repeat</keyword>
<feature type="repeat" description="WD" evidence="3">
    <location>
        <begin position="772"/>
        <end position="813"/>
    </location>
</feature>
<evidence type="ECO:0000313" key="6">
    <source>
        <dbReference type="Proteomes" id="UP000801864"/>
    </source>
</evidence>
<keyword evidence="2" id="KW-0677">Repeat</keyword>
<feature type="repeat" description="WD" evidence="3">
    <location>
        <begin position="653"/>
        <end position="687"/>
    </location>
</feature>
<dbReference type="InterPro" id="IPR036322">
    <property type="entry name" value="WD40_repeat_dom_sf"/>
</dbReference>
<dbReference type="InterPro" id="IPR020472">
    <property type="entry name" value="WD40_PAC1"/>
</dbReference>
<dbReference type="PRINTS" id="PR00320">
    <property type="entry name" value="GPROTEINBRPT"/>
</dbReference>
<evidence type="ECO:0000256" key="4">
    <source>
        <dbReference type="SAM" id="MobiDB-lite"/>
    </source>
</evidence>
<gene>
    <name evidence="5" type="ORF">CFAM422_003745</name>
</gene>
<evidence type="ECO:0000256" key="2">
    <source>
        <dbReference type="ARBA" id="ARBA00022737"/>
    </source>
</evidence>
<feature type="repeat" description="WD" evidence="3">
    <location>
        <begin position="898"/>
        <end position="935"/>
    </location>
</feature>
<dbReference type="Proteomes" id="UP000801864">
    <property type="component" value="Unassembled WGS sequence"/>
</dbReference>
<reference evidence="5 6" key="1">
    <citation type="submission" date="2018-06" db="EMBL/GenBank/DDBJ databases">
        <title>Genome analysis of cellulolytic fungus Trichoderma lentiforme CFAM-422.</title>
        <authorList>
            <person name="Steindorff A.S."/>
            <person name="Formighieri E.F."/>
            <person name="Midorikawa G.E.O."/>
            <person name="Tamietti M.S."/>
            <person name="Ramos E.Z."/>
            <person name="Silva A.S."/>
            <person name="Bon E.P.S."/>
            <person name="Mendes T.D."/>
            <person name="Damaso M.C.T."/>
            <person name="Favaro L.C.L."/>
        </authorList>
    </citation>
    <scope>NUCLEOTIDE SEQUENCE [LARGE SCALE GENOMIC DNA]</scope>
    <source>
        <strain evidence="5 6">CFAM-422</strain>
    </source>
</reference>
<protein>
    <submittedName>
        <fullName evidence="5">WD repeat-containing protein</fullName>
    </submittedName>
</protein>
<dbReference type="SMART" id="SM00320">
    <property type="entry name" value="WD40"/>
    <property type="match status" value="7"/>
</dbReference>
<dbReference type="PROSITE" id="PS00678">
    <property type="entry name" value="WD_REPEATS_1"/>
    <property type="match status" value="1"/>
</dbReference>
<dbReference type="Pfam" id="PF00400">
    <property type="entry name" value="WD40"/>
    <property type="match status" value="7"/>
</dbReference>
<dbReference type="EMBL" id="QLNT01000005">
    <property type="protein sequence ID" value="KAF3074341.1"/>
    <property type="molecule type" value="Genomic_DNA"/>
</dbReference>
<dbReference type="AlphaFoldDB" id="A0A9P5CDZ7"/>
<dbReference type="PANTHER" id="PTHR19879:SF9">
    <property type="entry name" value="TRANSCRIPTION INITIATION FACTOR TFIID SUBUNIT 5"/>
    <property type="match status" value="1"/>
</dbReference>
<name>A0A9P5CDZ7_9HYPO</name>
<dbReference type="Gene3D" id="2.130.10.10">
    <property type="entry name" value="YVTN repeat-like/Quinoprotein amine dehydrogenase"/>
    <property type="match status" value="4"/>
</dbReference>
<feature type="repeat" description="WD" evidence="3">
    <location>
        <begin position="688"/>
        <end position="729"/>
    </location>
</feature>
<feature type="repeat" description="WD" evidence="3">
    <location>
        <begin position="730"/>
        <end position="771"/>
    </location>
</feature>
<dbReference type="PROSITE" id="PS50082">
    <property type="entry name" value="WD_REPEATS_2"/>
    <property type="match status" value="7"/>
</dbReference>
<comment type="caution">
    <text evidence="5">The sequence shown here is derived from an EMBL/GenBank/DDBJ whole genome shotgun (WGS) entry which is preliminary data.</text>
</comment>
<evidence type="ECO:0000313" key="5">
    <source>
        <dbReference type="EMBL" id="KAF3074341.1"/>
    </source>
</evidence>